<keyword evidence="9" id="KW-1133">Transmembrane helix</keyword>
<dbReference type="PANTHER" id="PTHR11782:SF83">
    <property type="entry name" value="GUANOSINE-DIPHOSPHATASE"/>
    <property type="match status" value="1"/>
</dbReference>
<evidence type="ECO:0000256" key="5">
    <source>
        <dbReference type="PIRSR" id="PIRSR600407-1"/>
    </source>
</evidence>
<evidence type="ECO:0000256" key="8">
    <source>
        <dbReference type="SAM" id="MobiDB-lite"/>
    </source>
</evidence>
<evidence type="ECO:0000256" key="6">
    <source>
        <dbReference type="PIRSR" id="PIRSR600407-2"/>
    </source>
</evidence>
<gene>
    <name evidence="10" type="ORF">M427DRAFT_146542</name>
</gene>
<dbReference type="Gene3D" id="3.30.420.40">
    <property type="match status" value="1"/>
</dbReference>
<reference evidence="10 11" key="1">
    <citation type="journal article" date="2015" name="Genome Biol. Evol.">
        <title>Phylogenomic analyses indicate that early fungi evolved digesting cell walls of algal ancestors of land plants.</title>
        <authorList>
            <person name="Chang Y."/>
            <person name="Wang S."/>
            <person name="Sekimoto S."/>
            <person name="Aerts A.L."/>
            <person name="Choi C."/>
            <person name="Clum A."/>
            <person name="LaButti K.M."/>
            <person name="Lindquist E.A."/>
            <person name="Yee Ngan C."/>
            <person name="Ohm R.A."/>
            <person name="Salamov A.A."/>
            <person name="Grigoriev I.V."/>
            <person name="Spatafora J.W."/>
            <person name="Berbee M.L."/>
        </authorList>
    </citation>
    <scope>NUCLEOTIDE SEQUENCE [LARGE SCALE GENOMIC DNA]</scope>
    <source>
        <strain evidence="10 11">JEL478</strain>
    </source>
</reference>
<dbReference type="Gene3D" id="3.30.420.150">
    <property type="entry name" value="Exopolyphosphatase. Domain 2"/>
    <property type="match status" value="1"/>
</dbReference>
<dbReference type="EC" id="3.6.1.42" evidence="4"/>
<dbReference type="GO" id="GO:0005524">
    <property type="term" value="F:ATP binding"/>
    <property type="evidence" value="ECO:0007669"/>
    <property type="project" value="UniProtKB-KW"/>
</dbReference>
<dbReference type="InterPro" id="IPR000407">
    <property type="entry name" value="GDA1_CD39_NTPase"/>
</dbReference>
<dbReference type="GO" id="GO:0017111">
    <property type="term" value="F:ribonucleoside triphosphate phosphatase activity"/>
    <property type="evidence" value="ECO:0007669"/>
    <property type="project" value="TreeGrafter"/>
</dbReference>
<protein>
    <recommendedName>
        <fullName evidence="4">guanosine-diphosphatase</fullName>
        <ecNumber evidence="4">3.6.1.42</ecNumber>
    </recommendedName>
</protein>
<dbReference type="PROSITE" id="PS01238">
    <property type="entry name" value="GDA1_CD39_NTPASE"/>
    <property type="match status" value="1"/>
</dbReference>
<keyword evidence="9" id="KW-0472">Membrane</keyword>
<dbReference type="Pfam" id="PF01150">
    <property type="entry name" value="GDA1_CD39"/>
    <property type="match status" value="1"/>
</dbReference>
<keyword evidence="2 7" id="KW-0378">Hydrolase</keyword>
<dbReference type="GO" id="GO:0006487">
    <property type="term" value="P:protein N-linked glycosylation"/>
    <property type="evidence" value="ECO:0007669"/>
    <property type="project" value="TreeGrafter"/>
</dbReference>
<evidence type="ECO:0000256" key="1">
    <source>
        <dbReference type="ARBA" id="ARBA00009283"/>
    </source>
</evidence>
<dbReference type="GO" id="GO:0005794">
    <property type="term" value="C:Golgi apparatus"/>
    <property type="evidence" value="ECO:0007669"/>
    <property type="project" value="TreeGrafter"/>
</dbReference>
<keyword evidence="6" id="KW-0067">ATP-binding</keyword>
<dbReference type="STRING" id="1344416.A0A139AA27"/>
<evidence type="ECO:0000256" key="3">
    <source>
        <dbReference type="ARBA" id="ARBA00037742"/>
    </source>
</evidence>
<sequence length="862" mass="94705">MRGGHRPSLGIRHHTFEVSIFFDTIPQSHRGLGQLNRVGWGGWGFLPSLLSEAHGARFTRNLCTSPIELLLFAPFSSICIMFRKVSSASLAPPKSPAPGSRQNSGSSITLNINGSADKGQARKDYAMKCISFMRTLIADEVPRQKGIRLNVTDKVTLALLLEVGKVALQNNASLRESYGKLAKCSTDGRKLDERTLRNSIITAQRMDELNQTIESIHGYRASMAVFEWIPTEVITGSDDKAWRDVVDVASKSAPDVLGGRAGEFKMKTTATPAPTESEDTDHTRSSAHLASSPTLAEISSESPPRVSSPVRHTKAPSLNGSSGIFISVPKDDRSDGKKDVRLRMVVGWIGGFARRFMSGPRLLLTFIVLASIFWFVGSGMMGGWRRSAPRTIRIGASGKPFHPTLTTPYCTAPAAPHLPLVQYVLMVDAGSTGSRIHVYRFNFCNLDPKLEEELFLHVEPGLSAYPDDPRRAARSLDELFEAALDVVPREIAGCTPVAVKATAGLRKLGQEKSEAILREVRKRIEDKYPFRVLEGDEGVEVMDGKDEGVFAWVTVNYLLKRIGAEASGQQSVAIMDLGGGSTQIVFEPNPSFPDTHPAANDHRAEIVFGGKRYELYQHSYLGYGLMEARAKIAKESAALQSGCLPSHFFDDLELPEKRQGATTDDTTLALSDFDKCLLRTTEHSGLFDTSRACPVPPCSFDGVYMPRIRDSFPGEVVAISFFYDRFEKLGLSERVTVADIELWSREVCGYDEEAEHRGASGVDAASSQASSHQDLVPIRALAQKNPHFCLDMTYMYALLHRGYDVPRDRTIRVIKKVDGVEMGWCLGASLEIVDAMWSGVGDGKGQGGGRHRWIGQQCGFER</sequence>
<evidence type="ECO:0000256" key="7">
    <source>
        <dbReference type="RuleBase" id="RU003833"/>
    </source>
</evidence>
<accession>A0A139AA27</accession>
<dbReference type="PANTHER" id="PTHR11782">
    <property type="entry name" value="ADENOSINE/GUANOSINE DIPHOSPHATASE"/>
    <property type="match status" value="1"/>
</dbReference>
<feature type="transmembrane region" description="Helical" evidence="9">
    <location>
        <begin position="362"/>
        <end position="384"/>
    </location>
</feature>
<organism evidence="10 11">
    <name type="scientific">Gonapodya prolifera (strain JEL478)</name>
    <name type="common">Monoblepharis prolifera</name>
    <dbReference type="NCBI Taxonomy" id="1344416"/>
    <lineage>
        <taxon>Eukaryota</taxon>
        <taxon>Fungi</taxon>
        <taxon>Fungi incertae sedis</taxon>
        <taxon>Chytridiomycota</taxon>
        <taxon>Chytridiomycota incertae sedis</taxon>
        <taxon>Monoblepharidomycetes</taxon>
        <taxon>Monoblepharidales</taxon>
        <taxon>Gonapodyaceae</taxon>
        <taxon>Gonapodya</taxon>
    </lineage>
</organism>
<dbReference type="EMBL" id="KQ965777">
    <property type="protein sequence ID" value="KXS13539.1"/>
    <property type="molecule type" value="Genomic_DNA"/>
</dbReference>
<name>A0A139AA27_GONPJ</name>
<keyword evidence="6" id="KW-0547">Nucleotide-binding</keyword>
<dbReference type="GO" id="GO:0045134">
    <property type="term" value="F:UDP phosphatase activity"/>
    <property type="evidence" value="ECO:0007669"/>
    <property type="project" value="TreeGrafter"/>
</dbReference>
<feature type="region of interest" description="Disordered" evidence="8">
    <location>
        <begin position="257"/>
        <end position="322"/>
    </location>
</feature>
<comment type="similarity">
    <text evidence="1 7">Belongs to the GDA1/CD39 NTPase family.</text>
</comment>
<dbReference type="GO" id="GO:0004382">
    <property type="term" value="F:GDP phosphatase activity"/>
    <property type="evidence" value="ECO:0007669"/>
    <property type="project" value="UniProtKB-EC"/>
</dbReference>
<comment type="function">
    <text evidence="3">After transfer of sugars to endogenous macromolecular acceptors, the enzyme converts nucleoside diphosphates to nucleoside monophosphates which in turn exit the Golgi lumen in a coupled antiporter reaction, allowing entry of additional nucleotide sugar from the cytosol.</text>
</comment>
<dbReference type="GO" id="GO:0016020">
    <property type="term" value="C:membrane"/>
    <property type="evidence" value="ECO:0007669"/>
    <property type="project" value="TreeGrafter"/>
</dbReference>
<evidence type="ECO:0000256" key="2">
    <source>
        <dbReference type="ARBA" id="ARBA00022801"/>
    </source>
</evidence>
<evidence type="ECO:0000313" key="11">
    <source>
        <dbReference type="Proteomes" id="UP000070544"/>
    </source>
</evidence>
<evidence type="ECO:0000256" key="4">
    <source>
        <dbReference type="ARBA" id="ARBA00038903"/>
    </source>
</evidence>
<proteinExistence type="inferred from homology"/>
<dbReference type="OrthoDB" id="6372431at2759"/>
<dbReference type="AlphaFoldDB" id="A0A139AA27"/>
<feature type="compositionally biased region" description="Low complexity" evidence="8">
    <location>
        <begin position="299"/>
        <end position="310"/>
    </location>
</feature>
<dbReference type="GO" id="GO:0009134">
    <property type="term" value="P:nucleoside diphosphate catabolic process"/>
    <property type="evidence" value="ECO:0007669"/>
    <property type="project" value="TreeGrafter"/>
</dbReference>
<feature type="compositionally biased region" description="Polar residues" evidence="8">
    <location>
        <begin position="100"/>
        <end position="114"/>
    </location>
</feature>
<evidence type="ECO:0000313" key="10">
    <source>
        <dbReference type="EMBL" id="KXS13539.1"/>
    </source>
</evidence>
<feature type="active site" description="Proton acceptor" evidence="5">
    <location>
        <position position="547"/>
    </location>
</feature>
<keyword evidence="9" id="KW-0812">Transmembrane</keyword>
<feature type="binding site" evidence="6">
    <location>
        <begin position="579"/>
        <end position="583"/>
    </location>
    <ligand>
        <name>ATP</name>
        <dbReference type="ChEBI" id="CHEBI:30616"/>
    </ligand>
</feature>
<evidence type="ECO:0000256" key="9">
    <source>
        <dbReference type="SAM" id="Phobius"/>
    </source>
</evidence>
<keyword evidence="11" id="KW-1185">Reference proteome</keyword>
<feature type="region of interest" description="Disordered" evidence="8">
    <location>
        <begin position="91"/>
        <end position="115"/>
    </location>
</feature>
<dbReference type="Proteomes" id="UP000070544">
    <property type="component" value="Unassembled WGS sequence"/>
</dbReference>